<accession>A0A086QQ53</accession>
<dbReference type="VEuPathDB" id="ToxoDB:TGMAS_366630"/>
<gene>
    <name evidence="2" type="ORF">TGMAS_366630</name>
</gene>
<comment type="caution">
    <text evidence="2">The sequence shown here is derived from an EMBL/GenBank/DDBJ whole genome shotgun (WGS) entry which is preliminary data.</text>
</comment>
<feature type="region of interest" description="Disordered" evidence="1">
    <location>
        <begin position="80"/>
        <end position="107"/>
    </location>
</feature>
<reference evidence="2 3" key="1">
    <citation type="submission" date="2014-04" db="EMBL/GenBank/DDBJ databases">
        <authorList>
            <person name="Sibley D."/>
            <person name="Venepally P."/>
            <person name="Karamycheva S."/>
            <person name="Hadjithomas M."/>
            <person name="Khan A."/>
            <person name="Brunk B."/>
            <person name="Roos D."/>
            <person name="Caler E."/>
            <person name="Lorenzi H."/>
        </authorList>
    </citation>
    <scope>NUCLEOTIDE SEQUENCE [LARGE SCALE GENOMIC DNA]</scope>
    <source>
        <strain evidence="2 3">MAS</strain>
    </source>
</reference>
<protein>
    <submittedName>
        <fullName evidence="2">Uncharacterized protein</fullName>
    </submittedName>
</protein>
<evidence type="ECO:0000256" key="1">
    <source>
        <dbReference type="SAM" id="MobiDB-lite"/>
    </source>
</evidence>
<dbReference type="EMBL" id="AEXC02001099">
    <property type="protein sequence ID" value="KFH14735.1"/>
    <property type="molecule type" value="Genomic_DNA"/>
</dbReference>
<sequence>MVRFVCMPWLQMKVGIRRFTRYFWAVLFDCNLCVCTDALSVEAVFTAYAKSVTSHSRTFFLPTCPGFPVCTLLTCEVPSKPVRPQSHSFAQSTSPYRYHPDSDCGGA</sequence>
<dbReference type="AlphaFoldDB" id="A0A086QQ53"/>
<evidence type="ECO:0000313" key="3">
    <source>
        <dbReference type="Proteomes" id="UP000028821"/>
    </source>
</evidence>
<proteinExistence type="predicted"/>
<name>A0A086QQ53_TOXGO</name>
<feature type="compositionally biased region" description="Polar residues" evidence="1">
    <location>
        <begin position="85"/>
        <end position="95"/>
    </location>
</feature>
<organism evidence="2 3">
    <name type="scientific">Toxoplasma gondii MAS</name>
    <dbReference type="NCBI Taxonomy" id="943118"/>
    <lineage>
        <taxon>Eukaryota</taxon>
        <taxon>Sar</taxon>
        <taxon>Alveolata</taxon>
        <taxon>Apicomplexa</taxon>
        <taxon>Conoidasida</taxon>
        <taxon>Coccidia</taxon>
        <taxon>Eucoccidiorida</taxon>
        <taxon>Eimeriorina</taxon>
        <taxon>Sarcocystidae</taxon>
        <taxon>Toxoplasma</taxon>
    </lineage>
</organism>
<feature type="compositionally biased region" description="Basic and acidic residues" evidence="1">
    <location>
        <begin position="98"/>
        <end position="107"/>
    </location>
</feature>
<evidence type="ECO:0000313" key="2">
    <source>
        <dbReference type="EMBL" id="KFH14735.1"/>
    </source>
</evidence>
<dbReference type="Proteomes" id="UP000028821">
    <property type="component" value="Unassembled WGS sequence"/>
</dbReference>